<accession>A0ABR1VM44</accession>
<feature type="region of interest" description="Disordered" evidence="1">
    <location>
        <begin position="42"/>
        <end position="179"/>
    </location>
</feature>
<feature type="compositionally biased region" description="Low complexity" evidence="1">
    <location>
        <begin position="55"/>
        <end position="89"/>
    </location>
</feature>
<gene>
    <name evidence="4" type="ORF">PG997_011202</name>
</gene>
<evidence type="ECO:0000313" key="5">
    <source>
        <dbReference type="Proteomes" id="UP001433268"/>
    </source>
</evidence>
<keyword evidence="2" id="KW-1133">Transmembrane helix</keyword>
<reference evidence="4 5" key="1">
    <citation type="submission" date="2023-01" db="EMBL/GenBank/DDBJ databases">
        <title>Analysis of 21 Apiospora genomes using comparative genomics revels a genus with tremendous synthesis potential of carbohydrate active enzymes and secondary metabolites.</title>
        <authorList>
            <person name="Sorensen T."/>
        </authorList>
    </citation>
    <scope>NUCLEOTIDE SEQUENCE [LARGE SCALE GENOMIC DNA]</scope>
    <source>
        <strain evidence="4 5">CBS 114990</strain>
    </source>
</reference>
<organism evidence="4 5">
    <name type="scientific">Apiospora hydei</name>
    <dbReference type="NCBI Taxonomy" id="1337664"/>
    <lineage>
        <taxon>Eukaryota</taxon>
        <taxon>Fungi</taxon>
        <taxon>Dikarya</taxon>
        <taxon>Ascomycota</taxon>
        <taxon>Pezizomycotina</taxon>
        <taxon>Sordariomycetes</taxon>
        <taxon>Xylariomycetidae</taxon>
        <taxon>Amphisphaeriales</taxon>
        <taxon>Apiosporaceae</taxon>
        <taxon>Apiospora</taxon>
    </lineage>
</organism>
<feature type="chain" id="PRO_5046105827" evidence="3">
    <location>
        <begin position="23"/>
        <end position="352"/>
    </location>
</feature>
<keyword evidence="2" id="KW-0812">Transmembrane</keyword>
<dbReference type="Proteomes" id="UP001433268">
    <property type="component" value="Unassembled WGS sequence"/>
</dbReference>
<feature type="compositionally biased region" description="Low complexity" evidence="1">
    <location>
        <begin position="164"/>
        <end position="179"/>
    </location>
</feature>
<keyword evidence="2" id="KW-0472">Membrane</keyword>
<comment type="caution">
    <text evidence="4">The sequence shown here is derived from an EMBL/GenBank/DDBJ whole genome shotgun (WGS) entry which is preliminary data.</text>
</comment>
<evidence type="ECO:0000256" key="2">
    <source>
        <dbReference type="SAM" id="Phobius"/>
    </source>
</evidence>
<sequence length="352" mass="36716">MYSTRLIRMLMVALSIFTVVQATWFDLNILNRSPGLLDDLTKADNSTAPADESKPVASASAAPSPEPTTTKAADPTTTKAADPTTTEPTKGPDPTPTQGNDNTTPTNAAPTTPNGGGQTTPTPGPVQTPSGGNSGGSGNSGNASPTTRVTSVKTTSDGKTFEVPQTLTETPKPTTTAKPYTSVFTYTTTLSDGRTSAVETQSVVTPTLSEGQTNSGDNGMAPQTRNTIIGVCVGVGGAIVLAAAGILVWRLRARRRDQDDGEDLVNYGAGTSQFNNAGPEKNEPGSMSGRSPLPEHLGVVPRPEFQHRHQLLRGAKPCPQKQNTSPSHETSFSGFFFNGPASEFARDICMVP</sequence>
<proteinExistence type="predicted"/>
<feature type="region of interest" description="Disordered" evidence="1">
    <location>
        <begin position="261"/>
        <end position="291"/>
    </location>
</feature>
<keyword evidence="5" id="KW-1185">Reference proteome</keyword>
<dbReference type="GeneID" id="92048577"/>
<dbReference type="RefSeq" id="XP_066664807.1">
    <property type="nucleotide sequence ID" value="XM_066815517.1"/>
</dbReference>
<feature type="transmembrane region" description="Helical" evidence="2">
    <location>
        <begin position="228"/>
        <end position="249"/>
    </location>
</feature>
<protein>
    <submittedName>
        <fullName evidence="4">Cell wall protein</fullName>
    </submittedName>
</protein>
<keyword evidence="3" id="KW-0732">Signal</keyword>
<feature type="compositionally biased region" description="Polar residues" evidence="1">
    <location>
        <begin position="143"/>
        <end position="158"/>
    </location>
</feature>
<evidence type="ECO:0000256" key="1">
    <source>
        <dbReference type="SAM" id="MobiDB-lite"/>
    </source>
</evidence>
<feature type="signal peptide" evidence="3">
    <location>
        <begin position="1"/>
        <end position="22"/>
    </location>
</feature>
<evidence type="ECO:0000256" key="3">
    <source>
        <dbReference type="SAM" id="SignalP"/>
    </source>
</evidence>
<evidence type="ECO:0000313" key="4">
    <source>
        <dbReference type="EMBL" id="KAK8070999.1"/>
    </source>
</evidence>
<dbReference type="EMBL" id="JAQQWN010000008">
    <property type="protein sequence ID" value="KAK8070999.1"/>
    <property type="molecule type" value="Genomic_DNA"/>
</dbReference>
<name>A0ABR1VM44_9PEZI</name>
<feature type="compositionally biased region" description="Low complexity" evidence="1">
    <location>
        <begin position="102"/>
        <end position="131"/>
    </location>
</feature>